<reference evidence="3 4" key="4">
    <citation type="submission" date="2017-10" db="EMBL/GenBank/DDBJ databases">
        <title>Genome analyses suggest a sexual origin of heterokaryosis in a supposedly ancient asexual fungus.</title>
        <authorList>
            <person name="Corradi N."/>
            <person name="Sedzielewska K."/>
            <person name="Noel J."/>
            <person name="Charron P."/>
            <person name="Farinelli L."/>
            <person name="Marton T."/>
            <person name="Kruger M."/>
            <person name="Pelin A."/>
            <person name="Brachmann A."/>
            <person name="Corradi N."/>
        </authorList>
    </citation>
    <scope>NUCLEOTIDE SEQUENCE [LARGE SCALE GENOMIC DNA]</scope>
    <source>
        <strain evidence="3 4">A1</strain>
    </source>
</reference>
<dbReference type="VEuPathDB" id="FungiDB:RhiirA1_465864"/>
<dbReference type="Proteomes" id="UP000232722">
    <property type="component" value="Unassembled WGS sequence"/>
</dbReference>
<evidence type="ECO:0000313" key="2">
    <source>
        <dbReference type="EMBL" id="PKB96088.1"/>
    </source>
</evidence>
<organism evidence="2 5">
    <name type="scientific">Rhizophagus irregularis</name>
    <dbReference type="NCBI Taxonomy" id="588596"/>
    <lineage>
        <taxon>Eukaryota</taxon>
        <taxon>Fungi</taxon>
        <taxon>Fungi incertae sedis</taxon>
        <taxon>Mucoromycota</taxon>
        <taxon>Glomeromycotina</taxon>
        <taxon>Glomeromycetes</taxon>
        <taxon>Glomerales</taxon>
        <taxon>Glomeraceae</taxon>
        <taxon>Rhizophagus</taxon>
    </lineage>
</organism>
<reference evidence="2 5" key="1">
    <citation type="submission" date="2016-04" db="EMBL/GenBank/DDBJ databases">
        <title>Genome analyses suggest a sexual origin of heterokaryosis in a supposedly ancient asexual fungus.</title>
        <authorList>
            <person name="Ropars J."/>
            <person name="Sedzielewska K."/>
            <person name="Noel J."/>
            <person name="Charron P."/>
            <person name="Farinelli L."/>
            <person name="Marton T."/>
            <person name="Kruger M."/>
            <person name="Pelin A."/>
            <person name="Brachmann A."/>
            <person name="Corradi N."/>
        </authorList>
    </citation>
    <scope>NUCLEOTIDE SEQUENCE [LARGE SCALE GENOMIC DNA]</scope>
    <source>
        <strain evidence="2 5">A5</strain>
    </source>
</reference>
<dbReference type="EMBL" id="LLXJ01004167">
    <property type="protein sequence ID" value="PKB96088.1"/>
    <property type="molecule type" value="Genomic_DNA"/>
</dbReference>
<accession>A0A2N0NND9</accession>
<dbReference type="VEuPathDB" id="FungiDB:RhiirFUN_009271"/>
<dbReference type="Proteomes" id="UP000232688">
    <property type="component" value="Unassembled WGS sequence"/>
</dbReference>
<sequence>MNTSKQTSEQYSVTNSYKLSEDSNPSLSVFSLFNCRFVDLNDEKSQVIIKHYDLKLKGITMINIQNNELKVHIRNRSKSFPTPVIYQEISNNQLRNPQIHIKLNFTCKNYNI</sequence>
<dbReference type="EMBL" id="LLXH01000923">
    <property type="protein sequence ID" value="PKC61907.1"/>
    <property type="molecule type" value="Genomic_DNA"/>
</dbReference>
<evidence type="ECO:0000313" key="5">
    <source>
        <dbReference type="Proteomes" id="UP000232722"/>
    </source>
</evidence>
<name>A0A2N0NND9_9GLOM</name>
<evidence type="ECO:0000313" key="4">
    <source>
        <dbReference type="Proteomes" id="UP000232688"/>
    </source>
</evidence>
<comment type="caution">
    <text evidence="2">The sequence shown here is derived from an EMBL/GenBank/DDBJ whole genome shotgun (WGS) entry which is preliminary data.</text>
</comment>
<feature type="region of interest" description="Disordered" evidence="1">
    <location>
        <begin position="1"/>
        <end position="23"/>
    </location>
</feature>
<protein>
    <submittedName>
        <fullName evidence="2">Uncharacterized protein</fullName>
    </submittedName>
</protein>
<reference evidence="3 4" key="3">
    <citation type="submission" date="2017-10" db="EMBL/GenBank/DDBJ databases">
        <title>Extensive intraspecific genome diversity in a model arbuscular mycorrhizal fungus.</title>
        <authorList>
            <person name="Chen E.C.H."/>
            <person name="Morin E."/>
            <person name="Baudet D."/>
            <person name="Noel J."/>
            <person name="Ndikumana S."/>
            <person name="Charron P."/>
            <person name="St-Onge C."/>
            <person name="Giorgi J."/>
            <person name="Grigoriev I.V."/>
            <person name="Roux C."/>
            <person name="Martin F.M."/>
            <person name="Corradi N."/>
        </authorList>
    </citation>
    <scope>NUCLEOTIDE SEQUENCE [LARGE SCALE GENOMIC DNA]</scope>
    <source>
        <strain evidence="3 4">A1</strain>
    </source>
</reference>
<reference evidence="2 5" key="2">
    <citation type="submission" date="2017-09" db="EMBL/GenBank/DDBJ databases">
        <title>Extensive intraspecific genome diversity in a model arbuscular mycorrhizal fungus.</title>
        <authorList>
            <person name="Chen E.C."/>
            <person name="Morin E."/>
            <person name="Beaudet D."/>
            <person name="Noel J."/>
            <person name="Ndikumana S."/>
            <person name="Charron P."/>
            <person name="St-Onge C."/>
            <person name="Giorgi J."/>
            <person name="Grigoriev I.V."/>
            <person name="Roux C."/>
            <person name="Martin F.M."/>
            <person name="Corradi N."/>
        </authorList>
    </citation>
    <scope>NUCLEOTIDE SEQUENCE [LARGE SCALE GENOMIC DNA]</scope>
    <source>
        <strain evidence="2 5">A5</strain>
    </source>
</reference>
<gene>
    <name evidence="3" type="ORF">RhiirA1_465864</name>
    <name evidence="2" type="ORF">RhiirA5_435468</name>
</gene>
<dbReference type="VEuPathDB" id="FungiDB:FUN_007503"/>
<dbReference type="AlphaFoldDB" id="A0A2N0NND9"/>
<evidence type="ECO:0000256" key="1">
    <source>
        <dbReference type="SAM" id="MobiDB-lite"/>
    </source>
</evidence>
<proteinExistence type="predicted"/>
<evidence type="ECO:0000313" key="3">
    <source>
        <dbReference type="EMBL" id="PKC61907.1"/>
    </source>
</evidence>